<evidence type="ECO:0000313" key="3">
    <source>
        <dbReference type="EMBL" id="OOM75367.1"/>
    </source>
</evidence>
<evidence type="ECO:0000256" key="1">
    <source>
        <dbReference type="SAM" id="MobiDB-lite"/>
    </source>
</evidence>
<gene>
    <name evidence="3" type="ORF">CLPUN_33130</name>
</gene>
<feature type="compositionally biased region" description="Low complexity" evidence="1">
    <location>
        <begin position="167"/>
        <end position="181"/>
    </location>
</feature>
<feature type="compositionally biased region" description="Low complexity" evidence="1">
    <location>
        <begin position="124"/>
        <end position="138"/>
    </location>
</feature>
<organism evidence="3 4">
    <name type="scientific">Clostridium puniceum</name>
    <dbReference type="NCBI Taxonomy" id="29367"/>
    <lineage>
        <taxon>Bacteria</taxon>
        <taxon>Bacillati</taxon>
        <taxon>Bacillota</taxon>
        <taxon>Clostridia</taxon>
        <taxon>Eubacteriales</taxon>
        <taxon>Clostridiaceae</taxon>
        <taxon>Clostridium</taxon>
    </lineage>
</organism>
<feature type="compositionally biased region" description="Basic and acidic residues" evidence="1">
    <location>
        <begin position="110"/>
        <end position="123"/>
    </location>
</feature>
<feature type="transmembrane region" description="Helical" evidence="2">
    <location>
        <begin position="66"/>
        <end position="86"/>
    </location>
</feature>
<dbReference type="RefSeq" id="WP_077848352.1">
    <property type="nucleotide sequence ID" value="NZ_LZZM01000186.1"/>
</dbReference>
<name>A0A1S8TC28_9CLOT</name>
<dbReference type="OrthoDB" id="1899479at2"/>
<keyword evidence="2" id="KW-1133">Transmembrane helix</keyword>
<dbReference type="Proteomes" id="UP000190890">
    <property type="component" value="Unassembled WGS sequence"/>
</dbReference>
<keyword evidence="4" id="KW-1185">Reference proteome</keyword>
<feature type="compositionally biased region" description="Polar residues" evidence="1">
    <location>
        <begin position="139"/>
        <end position="166"/>
    </location>
</feature>
<comment type="caution">
    <text evidence="3">The sequence shown here is derived from an EMBL/GenBank/DDBJ whole genome shotgun (WGS) entry which is preliminary data.</text>
</comment>
<proteinExistence type="predicted"/>
<feature type="region of interest" description="Disordered" evidence="1">
    <location>
        <begin position="103"/>
        <end position="244"/>
    </location>
</feature>
<sequence>MNTIKHSFSQIKASDEFKDKLLRELQANQTNLNKSTEKTLSTSNVLNSLASPKEHLVTRKIYSKQYIATAAIFSILIGTISFKLIMTKFEKWNTNSEIIAYDPQTEPATESDHLTESYDKSNNKDSSQSSKSDISSKNTETNITSKQIENNSPSVKNETTINSKVENNIPPKTNKNNPNNKIIKDSTSSNSEIPLSKNDGEQKIETPLTRNTISSYEKDGSINLANSDNRDNRINPISEAPRSTSGIISENTNVAENVFLNSIYVPKIELPKATNFTVAKMRPLIIYKGNIYINTSITTSSEDAKNLLGQKLGTTKNSIDEWSSKVAYPSKLASNIGITDVYSVNGYDDTFRIMTNSKAEDNTNFTEFYECLNGITITKGEDILSKLKLKDNVVEAKFQTYNDWNNGTGTFYKINNNELLNNLFNEINQATPYLPKDIEASLGDYSNEDGYKKISFELKDGLKNVTFTILKNGYIYYDSGQVYLKLDPNFAEELWNNLNITKTNQYISNELVKESN</sequence>
<reference evidence="3 4" key="1">
    <citation type="submission" date="2016-05" db="EMBL/GenBank/DDBJ databases">
        <title>Microbial solvent formation.</title>
        <authorList>
            <person name="Poehlein A."/>
            <person name="Montoya Solano J.D."/>
            <person name="Flitsch S."/>
            <person name="Krabben P."/>
            <person name="Duerre P."/>
            <person name="Daniel R."/>
        </authorList>
    </citation>
    <scope>NUCLEOTIDE SEQUENCE [LARGE SCALE GENOMIC DNA]</scope>
    <source>
        <strain evidence="3 4">DSM 2619</strain>
    </source>
</reference>
<dbReference type="EMBL" id="LZZM01000186">
    <property type="protein sequence ID" value="OOM75367.1"/>
    <property type="molecule type" value="Genomic_DNA"/>
</dbReference>
<dbReference type="STRING" id="29367.CLPUN_33130"/>
<keyword evidence="2" id="KW-0812">Transmembrane</keyword>
<dbReference type="AlphaFoldDB" id="A0A1S8TC28"/>
<evidence type="ECO:0000313" key="4">
    <source>
        <dbReference type="Proteomes" id="UP000190890"/>
    </source>
</evidence>
<evidence type="ECO:0000256" key="2">
    <source>
        <dbReference type="SAM" id="Phobius"/>
    </source>
</evidence>
<protein>
    <submittedName>
        <fullName evidence="3">Uncharacterized protein</fullName>
    </submittedName>
</protein>
<keyword evidence="2" id="KW-0472">Membrane</keyword>
<accession>A0A1S8TC28</accession>